<dbReference type="Proteomes" id="UP000319825">
    <property type="component" value="Unassembled WGS sequence"/>
</dbReference>
<feature type="compositionally biased region" description="Gly residues" evidence="1">
    <location>
        <begin position="513"/>
        <end position="523"/>
    </location>
</feature>
<keyword evidence="2" id="KW-0575">Peroxidase</keyword>
<feature type="region of interest" description="Disordered" evidence="1">
    <location>
        <begin position="425"/>
        <end position="452"/>
    </location>
</feature>
<proteinExistence type="predicted"/>
<feature type="compositionally biased region" description="Basic and acidic residues" evidence="1">
    <location>
        <begin position="389"/>
        <end position="402"/>
    </location>
</feature>
<dbReference type="EMBL" id="VLKE01000001">
    <property type="protein sequence ID" value="TWH65131.1"/>
    <property type="molecule type" value="Genomic_DNA"/>
</dbReference>
<dbReference type="AlphaFoldDB" id="A0A562I263"/>
<feature type="region of interest" description="Disordered" evidence="1">
    <location>
        <begin position="685"/>
        <end position="743"/>
    </location>
</feature>
<reference evidence="2 3" key="1">
    <citation type="submission" date="2019-07" db="EMBL/GenBank/DDBJ databases">
        <title>R&amp;d 2014.</title>
        <authorList>
            <person name="Klenk H.-P."/>
        </authorList>
    </citation>
    <scope>NUCLEOTIDE SEQUENCE [LARGE SCALE GENOMIC DNA]</scope>
    <source>
        <strain evidence="2 3">DSM 43868</strain>
    </source>
</reference>
<feature type="compositionally biased region" description="Basic and acidic residues" evidence="1">
    <location>
        <begin position="476"/>
        <end position="487"/>
    </location>
</feature>
<accession>A0A562I263</accession>
<organism evidence="2 3">
    <name type="scientific">Micromonospora olivasterospora</name>
    <dbReference type="NCBI Taxonomy" id="1880"/>
    <lineage>
        <taxon>Bacteria</taxon>
        <taxon>Bacillati</taxon>
        <taxon>Actinomycetota</taxon>
        <taxon>Actinomycetes</taxon>
        <taxon>Micromonosporales</taxon>
        <taxon>Micromonosporaceae</taxon>
        <taxon>Micromonospora</taxon>
    </lineage>
</organism>
<name>A0A562I263_MICOL</name>
<sequence length="743" mass="76626">MTSHPLRTLLGDLGFGQVRHVTPVRRGAAHGPVAEVYRQMDEDFGVLAPPVVLHSPAPDLLAAAWVMLRETVVADGVAPRAAKEAAVYGVSLGNACPYCVSVHRGTLRRLLRGAGDDLPSGALRDWGRAAASAAAAAGAAAPFPAAQAAEMVAVAVLTHYLNRVVSVFLTEAPLPPGVPRLALTPVSRVLGGRIGRAADRPRPPGASLRLLPAAPLPADLAWARASPTVAAALARSAAAVEAAASSVPAGARALVTTWLAGWGGEPPGISRAWADAAVRVLPRRSGPPPGLPCWSPRPRTRSTTRRWGGSAGTGRRTGHCWSCAPGRLSRRPDGRRAGSRPSPSGLAAAGPRGRGQPRGIDGGRAVVGRAARRDRRPGGLVAQRPGEAGGERGGRRMAERGGEGVLPVQVGVEHGGVVRADAARDAGGQQLGQRVPGQVRHHPGPQVGGGADVQHDAAFAQLGEEVGVPGGGDAVPDARRPEPERLAHRLRARRLPGVRDEREPAVAGDGERGGVPGGRGGPFGPAESEPEHTPVPVPHGLPGALLGQFDRQRPVDVRGEPHDDAVPLLGLDRALRVAGEDGVPVDAAGDPLGGREDPLQVDRAAAGRLGGVVHHDPAEVLDGEQAVRGHRPDPQEVVEVGERVEFAQPGHRVPGQRTVVAAGDGQQRLRAYGALQVDVQLDLRRRRGGHRHASPVPGARSAARSHANGSALSSGGSAGRGRRIGIGTVPARWPAGTTTVPTR</sequence>
<evidence type="ECO:0000313" key="3">
    <source>
        <dbReference type="Proteomes" id="UP000319825"/>
    </source>
</evidence>
<feature type="compositionally biased region" description="Low complexity" evidence="1">
    <location>
        <begin position="357"/>
        <end position="369"/>
    </location>
</feature>
<comment type="caution">
    <text evidence="2">The sequence shown here is derived from an EMBL/GenBank/DDBJ whole genome shotgun (WGS) entry which is preliminary data.</text>
</comment>
<dbReference type="InterPro" id="IPR029032">
    <property type="entry name" value="AhpD-like"/>
</dbReference>
<feature type="region of interest" description="Disordered" evidence="1">
    <location>
        <begin position="284"/>
        <end position="404"/>
    </location>
</feature>
<dbReference type="GO" id="GO:0004601">
    <property type="term" value="F:peroxidase activity"/>
    <property type="evidence" value="ECO:0007669"/>
    <property type="project" value="UniProtKB-KW"/>
</dbReference>
<feature type="region of interest" description="Disordered" evidence="1">
    <location>
        <begin position="465"/>
        <end position="533"/>
    </location>
</feature>
<dbReference type="SUPFAM" id="SSF69118">
    <property type="entry name" value="AhpD-like"/>
    <property type="match status" value="1"/>
</dbReference>
<evidence type="ECO:0000313" key="2">
    <source>
        <dbReference type="EMBL" id="TWH65131.1"/>
    </source>
</evidence>
<keyword evidence="2" id="KW-0560">Oxidoreductase</keyword>
<feature type="compositionally biased region" description="Low complexity" evidence="1">
    <location>
        <begin position="339"/>
        <end position="351"/>
    </location>
</feature>
<protein>
    <submittedName>
        <fullName evidence="2">AhpD family alkylhydroperoxidase</fullName>
    </submittedName>
</protein>
<evidence type="ECO:0000256" key="1">
    <source>
        <dbReference type="SAM" id="MobiDB-lite"/>
    </source>
</evidence>
<gene>
    <name evidence="2" type="ORF">JD77_00066</name>
</gene>
<dbReference type="Gene3D" id="1.20.1290.10">
    <property type="entry name" value="AhpD-like"/>
    <property type="match status" value="1"/>
</dbReference>
<keyword evidence="3" id="KW-1185">Reference proteome</keyword>
<feature type="compositionally biased region" description="Basic and acidic residues" evidence="1">
    <location>
        <begin position="497"/>
        <end position="512"/>
    </location>
</feature>